<organism evidence="1 2">
    <name type="scientific">Plasmopara halstedii</name>
    <name type="common">Downy mildew of sunflower</name>
    <dbReference type="NCBI Taxonomy" id="4781"/>
    <lineage>
        <taxon>Eukaryota</taxon>
        <taxon>Sar</taxon>
        <taxon>Stramenopiles</taxon>
        <taxon>Oomycota</taxon>
        <taxon>Peronosporomycetes</taxon>
        <taxon>Peronosporales</taxon>
        <taxon>Peronosporaceae</taxon>
        <taxon>Plasmopara</taxon>
    </lineage>
</organism>
<reference evidence="2" key="1">
    <citation type="submission" date="2014-09" db="EMBL/GenBank/DDBJ databases">
        <authorList>
            <person name="Sharma Rahul"/>
            <person name="Thines Marco"/>
        </authorList>
    </citation>
    <scope>NUCLEOTIDE SEQUENCE [LARGE SCALE GENOMIC DNA]</scope>
</reference>
<dbReference type="EMBL" id="CCYD01000322">
    <property type="protein sequence ID" value="CEG38444.1"/>
    <property type="molecule type" value="Genomic_DNA"/>
</dbReference>
<proteinExistence type="predicted"/>
<dbReference type="GeneID" id="59053018"/>
<sequence>MVLIVTESVRKSCFSMMLPNRRSSQASNAFLSANKRTRAQALLARDALESLCLKKQDCFHRTFRSVWTNVFEMRMWVFKQVCQKLLYLVRINGLI</sequence>
<accession>A0A0P1AD24</accession>
<dbReference type="RefSeq" id="XP_036263075.1">
    <property type="nucleotide sequence ID" value="XM_036407367.1"/>
</dbReference>
<evidence type="ECO:0000313" key="2">
    <source>
        <dbReference type="Proteomes" id="UP000054928"/>
    </source>
</evidence>
<protein>
    <submittedName>
        <fullName evidence="1">Uncharacterized protein</fullName>
    </submittedName>
</protein>
<dbReference type="AlphaFoldDB" id="A0A0P1AD24"/>
<keyword evidence="2" id="KW-1185">Reference proteome</keyword>
<name>A0A0P1AD24_PLAHL</name>
<dbReference type="Proteomes" id="UP000054928">
    <property type="component" value="Unassembled WGS sequence"/>
</dbReference>
<evidence type="ECO:0000313" key="1">
    <source>
        <dbReference type="EMBL" id="CEG38444.1"/>
    </source>
</evidence>